<evidence type="ECO:0000259" key="4">
    <source>
        <dbReference type="Pfam" id="PF07687"/>
    </source>
</evidence>
<dbReference type="NCBIfam" id="TIGR01891">
    <property type="entry name" value="amidohydrolases"/>
    <property type="match status" value="1"/>
</dbReference>
<dbReference type="SUPFAM" id="SSF55031">
    <property type="entry name" value="Bacterial exopeptidase dimerisation domain"/>
    <property type="match status" value="1"/>
</dbReference>
<feature type="binding site" evidence="3">
    <location>
        <position position="112"/>
    </location>
    <ligand>
        <name>Mn(2+)</name>
        <dbReference type="ChEBI" id="CHEBI:29035"/>
        <label>2</label>
    </ligand>
</feature>
<dbReference type="Gene3D" id="3.30.70.360">
    <property type="match status" value="1"/>
</dbReference>
<dbReference type="SUPFAM" id="SSF53187">
    <property type="entry name" value="Zn-dependent exopeptidases"/>
    <property type="match status" value="1"/>
</dbReference>
<dbReference type="InterPro" id="IPR036264">
    <property type="entry name" value="Bact_exopeptidase_dim_dom"/>
</dbReference>
<dbReference type="Pfam" id="PF01546">
    <property type="entry name" value="Peptidase_M20"/>
    <property type="match status" value="1"/>
</dbReference>
<keyword evidence="3" id="KW-0479">Metal-binding</keyword>
<feature type="binding site" evidence="3">
    <location>
        <position position="110"/>
    </location>
    <ligand>
        <name>Mn(2+)</name>
        <dbReference type="ChEBI" id="CHEBI:29035"/>
        <label>2</label>
    </ligand>
</feature>
<sequence>MSLQAAGELEAIARPVADLLPDLVALRRDLHVHPELAYQERRTAGIVAQSLRLLGLEVHEGIGGTGVVGTLRRGPGTGSVGLRADMDALPMVELGRAAHASRHAGAHHGCGHDGHTSMLVGAARQLVRAGGIDGTVHFIFQPAEEGQGGARRMIEDGLFERFPCDSVYALHNWPDLPLGTARTRPGPIMAAADRFDLTVRGRGGHAAQPHHTPDAILAASQLVAQLNTIVSRRIDPGESAVLSVTRIEGGQSHNVLPAEVRITGTVRSFDAEAQDRIEAALRAACAGVAIASGTAVEVNYVRYYPATVNTPAQAALALEAAAAIGLRAEAAPRAAFTSEDFAFMLREKPGAYLWLGQGRADPGPDGERPLHHPCYDFNDDALPLGVRWFCEVARRALG</sequence>
<name>A0A1I1Y2B4_9BURK</name>
<dbReference type="InterPro" id="IPR002933">
    <property type="entry name" value="Peptidase_M20"/>
</dbReference>
<feature type="binding site" evidence="3">
    <location>
        <position position="145"/>
    </location>
    <ligand>
        <name>Mn(2+)</name>
        <dbReference type="ChEBI" id="CHEBI:29035"/>
        <label>2</label>
    </ligand>
</feature>
<evidence type="ECO:0000256" key="3">
    <source>
        <dbReference type="PIRSR" id="PIRSR005962-1"/>
    </source>
</evidence>
<proteinExistence type="inferred from homology"/>
<dbReference type="STRING" id="32040.SAMN04489710_11587"/>
<reference evidence="6" key="1">
    <citation type="submission" date="2016-10" db="EMBL/GenBank/DDBJ databases">
        <authorList>
            <person name="Varghese N."/>
            <person name="Submissions S."/>
        </authorList>
    </citation>
    <scope>NUCLEOTIDE SEQUENCE [LARGE SCALE GENOMIC DNA]</scope>
    <source>
        <strain evidence="6">DSM 7481</strain>
    </source>
</reference>
<keyword evidence="6" id="KW-1185">Reference proteome</keyword>
<evidence type="ECO:0000256" key="1">
    <source>
        <dbReference type="ARBA" id="ARBA00006153"/>
    </source>
</evidence>
<keyword evidence="3" id="KW-0464">Manganese</keyword>
<evidence type="ECO:0000256" key="2">
    <source>
        <dbReference type="ARBA" id="ARBA00022801"/>
    </source>
</evidence>
<keyword evidence="2 5" id="KW-0378">Hydrolase</keyword>
<dbReference type="InterPro" id="IPR017439">
    <property type="entry name" value="Amidohydrolase"/>
</dbReference>
<comment type="cofactor">
    <cofactor evidence="3">
        <name>Mn(2+)</name>
        <dbReference type="ChEBI" id="CHEBI:29035"/>
    </cofactor>
    <text evidence="3">The Mn(2+) ion enhances activity.</text>
</comment>
<comment type="similarity">
    <text evidence="1">Belongs to the peptidase M20 family.</text>
</comment>
<evidence type="ECO:0000313" key="5">
    <source>
        <dbReference type="EMBL" id="SFE13701.1"/>
    </source>
</evidence>
<accession>A0A1I1Y2B4</accession>
<dbReference type="Proteomes" id="UP000199517">
    <property type="component" value="Unassembled WGS sequence"/>
</dbReference>
<protein>
    <submittedName>
        <fullName evidence="5">Hippurate hydrolase</fullName>
    </submittedName>
</protein>
<dbReference type="EMBL" id="FOMQ01000015">
    <property type="protein sequence ID" value="SFE13701.1"/>
    <property type="molecule type" value="Genomic_DNA"/>
</dbReference>
<dbReference type="Pfam" id="PF07687">
    <property type="entry name" value="M20_dimer"/>
    <property type="match status" value="1"/>
</dbReference>
<dbReference type="PIRSF" id="PIRSF005962">
    <property type="entry name" value="Pept_M20D_amidohydro"/>
    <property type="match status" value="1"/>
</dbReference>
<dbReference type="FunFam" id="3.30.70.360:FF:000014">
    <property type="entry name" value="N-acyl-L-amino acid amidohydrolase"/>
    <property type="match status" value="1"/>
</dbReference>
<dbReference type="PANTHER" id="PTHR11014">
    <property type="entry name" value="PEPTIDASE M20 FAMILY MEMBER"/>
    <property type="match status" value="1"/>
</dbReference>
<dbReference type="AlphaFoldDB" id="A0A1I1Y2B4"/>
<evidence type="ECO:0000313" key="6">
    <source>
        <dbReference type="Proteomes" id="UP000199517"/>
    </source>
</evidence>
<dbReference type="Gene3D" id="3.40.630.10">
    <property type="entry name" value="Zn peptidases"/>
    <property type="match status" value="1"/>
</dbReference>
<dbReference type="InterPro" id="IPR011650">
    <property type="entry name" value="Peptidase_M20_dimer"/>
</dbReference>
<feature type="binding site" evidence="3">
    <location>
        <position position="171"/>
    </location>
    <ligand>
        <name>Mn(2+)</name>
        <dbReference type="ChEBI" id="CHEBI:29035"/>
        <label>2</label>
    </ligand>
</feature>
<dbReference type="GO" id="GO:0016787">
    <property type="term" value="F:hydrolase activity"/>
    <property type="evidence" value="ECO:0007669"/>
    <property type="project" value="UniProtKB-KW"/>
</dbReference>
<dbReference type="PANTHER" id="PTHR11014:SF63">
    <property type="entry name" value="METALLOPEPTIDASE, PUTATIVE (AFU_ORTHOLOGUE AFUA_6G09600)-RELATED"/>
    <property type="match status" value="1"/>
</dbReference>
<feature type="binding site" evidence="3">
    <location>
        <position position="371"/>
    </location>
    <ligand>
        <name>Mn(2+)</name>
        <dbReference type="ChEBI" id="CHEBI:29035"/>
        <label>2</label>
    </ligand>
</feature>
<dbReference type="GO" id="GO:0046872">
    <property type="term" value="F:metal ion binding"/>
    <property type="evidence" value="ECO:0007669"/>
    <property type="project" value="UniProtKB-KW"/>
</dbReference>
<gene>
    <name evidence="5" type="ORF">SAMN04489710_11587</name>
</gene>
<organism evidence="5 6">
    <name type="scientific">Paracidovorax konjaci</name>
    <dbReference type="NCBI Taxonomy" id="32040"/>
    <lineage>
        <taxon>Bacteria</taxon>
        <taxon>Pseudomonadati</taxon>
        <taxon>Pseudomonadota</taxon>
        <taxon>Betaproteobacteria</taxon>
        <taxon>Burkholderiales</taxon>
        <taxon>Comamonadaceae</taxon>
        <taxon>Paracidovorax</taxon>
    </lineage>
</organism>
<feature type="domain" description="Peptidase M20 dimerisation" evidence="4">
    <location>
        <begin position="194"/>
        <end position="286"/>
    </location>
</feature>